<evidence type="ECO:0000256" key="1">
    <source>
        <dbReference type="ARBA" id="ARBA00004496"/>
    </source>
</evidence>
<dbReference type="InterPro" id="IPR012842">
    <property type="entry name" value="T3SS_SctL/SctL2"/>
</dbReference>
<keyword evidence="4" id="KW-0653">Protein transport</keyword>
<dbReference type="InterPro" id="IPR009335">
    <property type="entry name" value="T3SS_HrpE/ATPase_suE"/>
</dbReference>
<dbReference type="RefSeq" id="WP_154743623.1">
    <property type="nucleotide sequence ID" value="NZ_JBHSTG010000008.1"/>
</dbReference>
<evidence type="ECO:0000256" key="5">
    <source>
        <dbReference type="ARBA" id="ARBA00024335"/>
    </source>
</evidence>
<accession>A0A7X2RTH9</accession>
<dbReference type="AlphaFoldDB" id="A0A7X2RTH9"/>
<dbReference type="GO" id="GO:0030254">
    <property type="term" value="P:protein secretion by the type III secretion system"/>
    <property type="evidence" value="ECO:0007669"/>
    <property type="project" value="InterPro"/>
</dbReference>
<comment type="caution">
    <text evidence="6">The sequence shown here is derived from an EMBL/GenBank/DDBJ whole genome shotgun (WGS) entry which is preliminary data.</text>
</comment>
<dbReference type="GO" id="GO:0005737">
    <property type="term" value="C:cytoplasm"/>
    <property type="evidence" value="ECO:0007669"/>
    <property type="project" value="UniProtKB-SubCell"/>
</dbReference>
<evidence type="ECO:0000313" key="7">
    <source>
        <dbReference type="Proteomes" id="UP000431485"/>
    </source>
</evidence>
<sequence>MICRHKIELHKGSPGLPQTLIPRETLADCAQANQLLNCANAQAGELLNRAEKQCEALLEKAGVEIWQRADAQLKRWEQDRQAMCDRLEWHATSITHQAIRCLLDDTVEPKRLAALLKQLLENQVPEINAILLCHPNEIEDVRQCLAAHGATPWQLHTDDTISLQTLVLKTDEGDFRISWNSLLETFFNNK</sequence>
<dbReference type="NCBIfam" id="TIGR02499">
    <property type="entry name" value="HrpE_YscL_not"/>
    <property type="match status" value="1"/>
</dbReference>
<name>A0A7X2RTH9_9PSED</name>
<keyword evidence="2" id="KW-0813">Transport</keyword>
<dbReference type="EMBL" id="WLYI01000015">
    <property type="protein sequence ID" value="MTD19944.1"/>
    <property type="molecule type" value="Genomic_DNA"/>
</dbReference>
<evidence type="ECO:0000313" key="6">
    <source>
        <dbReference type="EMBL" id="MTD19944.1"/>
    </source>
</evidence>
<proteinExistence type="inferred from homology"/>
<dbReference type="OrthoDB" id="6629448at2"/>
<protein>
    <submittedName>
        <fullName evidence="6">HrpE/YscL family type III secretion apparatus protein</fullName>
    </submittedName>
</protein>
<keyword evidence="3" id="KW-0963">Cytoplasm</keyword>
<reference evidence="6 7" key="1">
    <citation type="submission" date="2019-11" db="EMBL/GenBank/DDBJ databases">
        <title>Pseudmonas karstica sp. nov. and Pseudomonas spelaei sp. nov. from caves.</title>
        <authorList>
            <person name="Zeman M."/>
        </authorList>
    </citation>
    <scope>NUCLEOTIDE SEQUENCE [LARGE SCALE GENOMIC DNA]</scope>
    <source>
        <strain evidence="6 7">CCM 7891</strain>
    </source>
</reference>
<comment type="subcellular location">
    <subcellularLocation>
        <location evidence="1">Cytoplasm</location>
    </subcellularLocation>
</comment>
<comment type="similarity">
    <text evidence="5">Belongs to the SctL stator family.</text>
</comment>
<organism evidence="6 7">
    <name type="scientific">Pseudomonas karstica</name>
    <dbReference type="NCBI Taxonomy" id="1055468"/>
    <lineage>
        <taxon>Bacteria</taxon>
        <taxon>Pseudomonadati</taxon>
        <taxon>Pseudomonadota</taxon>
        <taxon>Gammaproteobacteria</taxon>
        <taxon>Pseudomonadales</taxon>
        <taxon>Pseudomonadaceae</taxon>
        <taxon>Pseudomonas</taxon>
    </lineage>
</organism>
<evidence type="ECO:0000256" key="4">
    <source>
        <dbReference type="ARBA" id="ARBA00022927"/>
    </source>
</evidence>
<dbReference type="Pfam" id="PF06188">
    <property type="entry name" value="HrpE"/>
    <property type="match status" value="1"/>
</dbReference>
<dbReference type="Proteomes" id="UP000431485">
    <property type="component" value="Unassembled WGS sequence"/>
</dbReference>
<evidence type="ECO:0000256" key="2">
    <source>
        <dbReference type="ARBA" id="ARBA00022448"/>
    </source>
</evidence>
<gene>
    <name evidence="6" type="ORF">GIR22_12530</name>
</gene>
<evidence type="ECO:0000256" key="3">
    <source>
        <dbReference type="ARBA" id="ARBA00022490"/>
    </source>
</evidence>
<keyword evidence="7" id="KW-1185">Reference proteome</keyword>